<dbReference type="InterPro" id="IPR052342">
    <property type="entry name" value="MCH/BMMD"/>
</dbReference>
<dbReference type="InterPro" id="IPR002539">
    <property type="entry name" value="MaoC-like_dom"/>
</dbReference>
<dbReference type="PANTHER" id="PTHR43664:SF1">
    <property type="entry name" value="BETA-METHYLMALYL-COA DEHYDRATASE"/>
    <property type="match status" value="1"/>
</dbReference>
<name>A0A158GEM9_CABCO</name>
<evidence type="ECO:0000259" key="1">
    <source>
        <dbReference type="Pfam" id="PF01575"/>
    </source>
</evidence>
<dbReference type="AlphaFoldDB" id="A0A158GEM9"/>
<dbReference type="RefSeq" id="WP_053571955.1">
    <property type="nucleotide sequence ID" value="NZ_FCNY02000004.1"/>
</dbReference>
<organism evidence="2 3">
    <name type="scientific">Caballeronia cordobensis</name>
    <name type="common">Burkholderia cordobensis</name>
    <dbReference type="NCBI Taxonomy" id="1353886"/>
    <lineage>
        <taxon>Bacteria</taxon>
        <taxon>Pseudomonadati</taxon>
        <taxon>Pseudomonadota</taxon>
        <taxon>Betaproteobacteria</taxon>
        <taxon>Burkholderiales</taxon>
        <taxon>Burkholderiaceae</taxon>
        <taxon>Caballeronia</taxon>
    </lineage>
</organism>
<accession>A0A158GEM9</accession>
<feature type="domain" description="MaoC-like" evidence="1">
    <location>
        <begin position="22"/>
        <end position="121"/>
    </location>
</feature>
<dbReference type="Gene3D" id="3.10.129.10">
    <property type="entry name" value="Hotdog Thioesterase"/>
    <property type="match status" value="1"/>
</dbReference>
<dbReference type="Proteomes" id="UP000054740">
    <property type="component" value="Unassembled WGS sequence"/>
</dbReference>
<dbReference type="PANTHER" id="PTHR43664">
    <property type="entry name" value="MONOAMINE OXIDASE-RELATED"/>
    <property type="match status" value="1"/>
</dbReference>
<protein>
    <submittedName>
        <fullName evidence="2">Dehydratase</fullName>
    </submittedName>
</protein>
<dbReference type="InterPro" id="IPR029069">
    <property type="entry name" value="HotDog_dom_sf"/>
</dbReference>
<evidence type="ECO:0000313" key="3">
    <source>
        <dbReference type="Proteomes" id="UP000054740"/>
    </source>
</evidence>
<proteinExistence type="predicted"/>
<evidence type="ECO:0000313" key="2">
    <source>
        <dbReference type="EMBL" id="SAL30373.1"/>
    </source>
</evidence>
<dbReference type="SUPFAM" id="SSF54637">
    <property type="entry name" value="Thioesterase/thiol ester dehydrase-isomerase"/>
    <property type="match status" value="1"/>
</dbReference>
<dbReference type="Pfam" id="PF01575">
    <property type="entry name" value="MaoC_dehydratas"/>
    <property type="match status" value="1"/>
</dbReference>
<dbReference type="EMBL" id="FCNY02000004">
    <property type="protein sequence ID" value="SAL30373.1"/>
    <property type="molecule type" value="Genomic_DNA"/>
</dbReference>
<reference evidence="3" key="1">
    <citation type="submission" date="2016-01" db="EMBL/GenBank/DDBJ databases">
        <authorList>
            <person name="Peeters C."/>
        </authorList>
    </citation>
    <scope>NUCLEOTIDE SEQUENCE [LARGE SCALE GENOMIC DNA]</scope>
</reference>
<keyword evidence="3" id="KW-1185">Reference proteome</keyword>
<gene>
    <name evidence="2" type="ORF">AWB70_01874</name>
</gene>
<sequence length="174" mass="19026">MTEYRNTGLRYADLEVGLTFRSPGRTITDADLVGFAGLTGDFSELHTSDVYAKASQFGRRVAHGMLGLAYAHGLMWARTGELRETAIAFLGISEWKFLNPIFVGDTIFVNYEISELRESKSRPTQAIATFDVSVVDQDDRVVQKGKKALLLSKVPLSAVAASNTSAGTSEERKS</sequence>